<dbReference type="InterPro" id="IPR043128">
    <property type="entry name" value="Rev_trsase/Diguanyl_cyclase"/>
</dbReference>
<evidence type="ECO:0000256" key="4">
    <source>
        <dbReference type="SAM" id="Phobius"/>
    </source>
</evidence>
<dbReference type="OrthoDB" id="9180959at2"/>
<keyword evidence="4" id="KW-1133">Transmembrane helix</keyword>
<keyword evidence="4" id="KW-0812">Transmembrane</keyword>
<feature type="chain" id="PRO_5004082735" description="diguanylate cyclase" evidence="5">
    <location>
        <begin position="20"/>
        <end position="466"/>
    </location>
</feature>
<dbReference type="eggNOG" id="COG0834">
    <property type="taxonomic scope" value="Bacteria"/>
</dbReference>
<dbReference type="EC" id="2.7.7.65" evidence="2"/>
<dbReference type="InterPro" id="IPR029787">
    <property type="entry name" value="Nucleotide_cyclase"/>
</dbReference>
<dbReference type="Pfam" id="PF00990">
    <property type="entry name" value="GGDEF"/>
    <property type="match status" value="1"/>
</dbReference>
<dbReference type="PROSITE" id="PS50887">
    <property type="entry name" value="GGDEF"/>
    <property type="match status" value="1"/>
</dbReference>
<dbReference type="Gene3D" id="3.40.190.10">
    <property type="entry name" value="Periplasmic binding protein-like II"/>
    <property type="match status" value="2"/>
</dbReference>
<dbReference type="eggNOG" id="COG3706">
    <property type="taxonomic scope" value="Bacteria"/>
</dbReference>
<dbReference type="Pfam" id="PF00497">
    <property type="entry name" value="SBP_bac_3"/>
    <property type="match status" value="1"/>
</dbReference>
<evidence type="ECO:0000259" key="6">
    <source>
        <dbReference type="PROSITE" id="PS50887"/>
    </source>
</evidence>
<dbReference type="InterPro" id="IPR050469">
    <property type="entry name" value="Diguanylate_Cyclase"/>
</dbReference>
<dbReference type="Proteomes" id="UP000012019">
    <property type="component" value="Unassembled WGS sequence"/>
</dbReference>
<dbReference type="SMART" id="SM00267">
    <property type="entry name" value="GGDEF"/>
    <property type="match status" value="1"/>
</dbReference>
<dbReference type="CDD" id="cd13708">
    <property type="entry name" value="PBP2_BvgS_like_1"/>
    <property type="match status" value="1"/>
</dbReference>
<dbReference type="PANTHER" id="PTHR45138:SF9">
    <property type="entry name" value="DIGUANYLATE CYCLASE DGCM-RELATED"/>
    <property type="match status" value="1"/>
</dbReference>
<dbReference type="SUPFAM" id="SSF55073">
    <property type="entry name" value="Nucleotide cyclase"/>
    <property type="match status" value="1"/>
</dbReference>
<reference evidence="7 8" key="1">
    <citation type="journal article" date="2013" name="Genome Announc.">
        <title>Draft Genome Sequence of Methylophaga lonarensis MPLT, a Haloalkaliphilic (Non-Methane-Utilizing) Methylotroph.</title>
        <authorList>
            <person name="Shetty S.A."/>
            <person name="Marathe N.P."/>
            <person name="Munot H."/>
            <person name="Antony C.P."/>
            <person name="Dhotre D.P."/>
            <person name="Murrell J.C."/>
            <person name="Shouche Y.S."/>
        </authorList>
    </citation>
    <scope>NUCLEOTIDE SEQUENCE [LARGE SCALE GENOMIC DNA]</scope>
    <source>
        <strain evidence="7 8">MPL</strain>
    </source>
</reference>
<dbReference type="InterPro" id="IPR001638">
    <property type="entry name" value="Solute-binding_3/MltF_N"/>
</dbReference>
<name>M7NWZ4_9GAMM</name>
<comment type="cofactor">
    <cofactor evidence="1">
        <name>Mg(2+)</name>
        <dbReference type="ChEBI" id="CHEBI:18420"/>
    </cofactor>
</comment>
<comment type="catalytic activity">
    <reaction evidence="3">
        <text>2 GTP = 3',3'-c-di-GMP + 2 diphosphate</text>
        <dbReference type="Rhea" id="RHEA:24898"/>
        <dbReference type="ChEBI" id="CHEBI:33019"/>
        <dbReference type="ChEBI" id="CHEBI:37565"/>
        <dbReference type="ChEBI" id="CHEBI:58805"/>
        <dbReference type="EC" id="2.7.7.65"/>
    </reaction>
</comment>
<comment type="caution">
    <text evidence="7">The sequence shown here is derived from an EMBL/GenBank/DDBJ whole genome shotgun (WGS) entry which is preliminary data.</text>
</comment>
<dbReference type="AlphaFoldDB" id="M7NWZ4"/>
<evidence type="ECO:0000313" key="8">
    <source>
        <dbReference type="Proteomes" id="UP000012019"/>
    </source>
</evidence>
<feature type="signal peptide" evidence="5">
    <location>
        <begin position="1"/>
        <end position="19"/>
    </location>
</feature>
<sequence>MKYSAITFGLLCLPCSILADSQLPLTEAEQQFIEAHGPIKLCSDPDWMPYEGIDQQGRHIGLFSDFHALWAEKIGAELQFVVTDSWPQSLEYIQAGRCDILSSAQDVADRRGFLAVTDPFIHYNFAIATQPGNEFIIDLSQVLDRQFVLIEGYASVDILRNAYPDIDITTVGSAQQGLRKVEKGKMYGYIDTVPSINYQMFRHGISHLKISGVLDQHYAMSVGVRRDLPELLAIYNKAIAATSEADRQRILSNWLSIQYEVVTDSRPLLWSLAVSLLLVILLTYRYWKVRGNNLRLRELNKKLHTLSIQDQLTGLLNRHGLHEAFASELARSTRSHHTFSLLMIDIDHFKLINDRFGHDAGDLIIANFAKLLTTMVRQHDVVGRWGGEEFMIICPETPLAGARQLAEDLRTNVHKQTFKPNGQITVSIGIAEYQPGESIEECIKRADKALYQAKHLGRNRCVEAET</sequence>
<dbReference type="STRING" id="1286106.MPL1_05829"/>
<dbReference type="PANTHER" id="PTHR45138">
    <property type="entry name" value="REGULATORY COMPONENTS OF SENSORY TRANSDUCTION SYSTEM"/>
    <property type="match status" value="1"/>
</dbReference>
<dbReference type="SUPFAM" id="SSF53850">
    <property type="entry name" value="Periplasmic binding protein-like II"/>
    <property type="match status" value="1"/>
</dbReference>
<keyword evidence="8" id="KW-1185">Reference proteome</keyword>
<keyword evidence="4" id="KW-0472">Membrane</keyword>
<dbReference type="InterPro" id="IPR000160">
    <property type="entry name" value="GGDEF_dom"/>
</dbReference>
<proteinExistence type="predicted"/>
<dbReference type="RefSeq" id="WP_009726169.1">
    <property type="nucleotide sequence ID" value="NZ_APHR01000028.1"/>
</dbReference>
<dbReference type="PATRIC" id="fig|1286106.3.peg.1169"/>
<protein>
    <recommendedName>
        <fullName evidence="2">diguanylate cyclase</fullName>
        <ecNumber evidence="2">2.7.7.65</ecNumber>
    </recommendedName>
</protein>
<feature type="transmembrane region" description="Helical" evidence="4">
    <location>
        <begin position="268"/>
        <end position="287"/>
    </location>
</feature>
<accession>M7NWZ4</accession>
<dbReference type="GO" id="GO:0052621">
    <property type="term" value="F:diguanylate cyclase activity"/>
    <property type="evidence" value="ECO:0007669"/>
    <property type="project" value="UniProtKB-EC"/>
</dbReference>
<evidence type="ECO:0000256" key="3">
    <source>
        <dbReference type="ARBA" id="ARBA00034247"/>
    </source>
</evidence>
<feature type="domain" description="GGDEF" evidence="6">
    <location>
        <begin position="337"/>
        <end position="466"/>
    </location>
</feature>
<dbReference type="FunFam" id="3.30.70.270:FF:000001">
    <property type="entry name" value="Diguanylate cyclase domain protein"/>
    <property type="match status" value="1"/>
</dbReference>
<keyword evidence="5" id="KW-0732">Signal</keyword>
<dbReference type="CDD" id="cd01949">
    <property type="entry name" value="GGDEF"/>
    <property type="match status" value="1"/>
</dbReference>
<organism evidence="7 8">
    <name type="scientific">Methylophaga lonarensis MPL</name>
    <dbReference type="NCBI Taxonomy" id="1286106"/>
    <lineage>
        <taxon>Bacteria</taxon>
        <taxon>Pseudomonadati</taxon>
        <taxon>Pseudomonadota</taxon>
        <taxon>Gammaproteobacteria</taxon>
        <taxon>Thiotrichales</taxon>
        <taxon>Piscirickettsiaceae</taxon>
        <taxon>Methylophaga</taxon>
    </lineage>
</organism>
<dbReference type="SMART" id="SM00062">
    <property type="entry name" value="PBPb"/>
    <property type="match status" value="1"/>
</dbReference>
<evidence type="ECO:0000256" key="5">
    <source>
        <dbReference type="SAM" id="SignalP"/>
    </source>
</evidence>
<dbReference type="EMBL" id="APHR01000028">
    <property type="protein sequence ID" value="EMR13268.1"/>
    <property type="molecule type" value="Genomic_DNA"/>
</dbReference>
<dbReference type="Gene3D" id="3.30.70.270">
    <property type="match status" value="1"/>
</dbReference>
<evidence type="ECO:0000256" key="2">
    <source>
        <dbReference type="ARBA" id="ARBA00012528"/>
    </source>
</evidence>
<evidence type="ECO:0000256" key="1">
    <source>
        <dbReference type="ARBA" id="ARBA00001946"/>
    </source>
</evidence>
<evidence type="ECO:0000313" key="7">
    <source>
        <dbReference type="EMBL" id="EMR13268.1"/>
    </source>
</evidence>
<dbReference type="NCBIfam" id="TIGR00254">
    <property type="entry name" value="GGDEF"/>
    <property type="match status" value="1"/>
</dbReference>
<gene>
    <name evidence="7" type="ORF">MPL1_05829</name>
</gene>